<reference evidence="13 14" key="1">
    <citation type="journal article" date="2016" name="Proc. Natl. Acad. Sci. U.S.A.">
        <title>Comparative genomics of biotechnologically important yeasts.</title>
        <authorList>
            <person name="Riley R."/>
            <person name="Haridas S."/>
            <person name="Wolfe K.H."/>
            <person name="Lopes M.R."/>
            <person name="Hittinger C.T."/>
            <person name="Goeker M."/>
            <person name="Salamov A.A."/>
            <person name="Wisecaver J.H."/>
            <person name="Long T.M."/>
            <person name="Calvey C.H."/>
            <person name="Aerts A.L."/>
            <person name="Barry K.W."/>
            <person name="Choi C."/>
            <person name="Clum A."/>
            <person name="Coughlan A.Y."/>
            <person name="Deshpande S."/>
            <person name="Douglass A.P."/>
            <person name="Hanson S.J."/>
            <person name="Klenk H.-P."/>
            <person name="LaButti K.M."/>
            <person name="Lapidus A."/>
            <person name="Lindquist E.A."/>
            <person name="Lipzen A.M."/>
            <person name="Meier-Kolthoff J.P."/>
            <person name="Ohm R.A."/>
            <person name="Otillar R.P."/>
            <person name="Pangilinan J.L."/>
            <person name="Peng Y."/>
            <person name="Rokas A."/>
            <person name="Rosa C.A."/>
            <person name="Scheuner C."/>
            <person name="Sibirny A.A."/>
            <person name="Slot J.C."/>
            <person name="Stielow J.B."/>
            <person name="Sun H."/>
            <person name="Kurtzman C.P."/>
            <person name="Blackwell M."/>
            <person name="Grigoriev I.V."/>
            <person name="Jeffries T.W."/>
        </authorList>
    </citation>
    <scope>NUCLEOTIDE SEQUENCE [LARGE SCALE GENOMIC DNA]</scope>
    <source>
        <strain evidence="14">ATCC 18201 / CBS 1600 / BCRC 20928 / JCM 3617 / NBRC 0987 / NRRL Y-1542</strain>
    </source>
</reference>
<dbReference type="GO" id="GO:0006888">
    <property type="term" value="P:endoplasmic reticulum to Golgi vesicle-mediated transport"/>
    <property type="evidence" value="ECO:0007669"/>
    <property type="project" value="TreeGrafter"/>
</dbReference>
<dbReference type="EMBL" id="KV453925">
    <property type="protein sequence ID" value="ODV76181.1"/>
    <property type="molecule type" value="Genomic_DNA"/>
</dbReference>
<dbReference type="SUPFAM" id="SSF53474">
    <property type="entry name" value="alpha/beta-Hydrolases"/>
    <property type="match status" value="1"/>
</dbReference>
<feature type="transmembrane region" description="Helical" evidence="10">
    <location>
        <begin position="888"/>
        <end position="905"/>
    </location>
</feature>
<evidence type="ECO:0000256" key="6">
    <source>
        <dbReference type="ARBA" id="ARBA00022824"/>
    </source>
</evidence>
<evidence type="ECO:0000259" key="11">
    <source>
        <dbReference type="Pfam" id="PF07819"/>
    </source>
</evidence>
<dbReference type="PANTHER" id="PTHR15495:SF7">
    <property type="entry name" value="GPI INOSITOL-DEACYLASE"/>
    <property type="match status" value="1"/>
</dbReference>
<dbReference type="AlphaFoldDB" id="A0A1E4S9K2"/>
<dbReference type="EC" id="3.1.-.-" evidence="10"/>
<proteinExistence type="inferred from homology"/>
<comment type="similarity">
    <text evidence="2 10">Belongs to the GPI inositol-deacylase family.</text>
</comment>
<feature type="non-terminal residue" evidence="13">
    <location>
        <position position="1"/>
    </location>
</feature>
<dbReference type="InterPro" id="IPR039529">
    <property type="entry name" value="PGAP1/BST1"/>
</dbReference>
<evidence type="ECO:0000259" key="12">
    <source>
        <dbReference type="Pfam" id="PF25140"/>
    </source>
</evidence>
<name>A0A1E4S9K2_CYBJN</name>
<dbReference type="GO" id="GO:0050185">
    <property type="term" value="F:phosphatidylinositol deacylase activity"/>
    <property type="evidence" value="ECO:0007669"/>
    <property type="project" value="TreeGrafter"/>
</dbReference>
<keyword evidence="9 10" id="KW-0472">Membrane</keyword>
<keyword evidence="7 10" id="KW-0653">Protein transport</keyword>
<dbReference type="Gene3D" id="3.40.50.1820">
    <property type="entry name" value="alpha/beta hydrolase"/>
    <property type="match status" value="1"/>
</dbReference>
<dbReference type="OMA" id="WVRNLAV"/>
<feature type="transmembrane region" description="Helical" evidence="10">
    <location>
        <begin position="623"/>
        <end position="645"/>
    </location>
</feature>
<evidence type="ECO:0000256" key="4">
    <source>
        <dbReference type="ARBA" id="ARBA00022692"/>
    </source>
</evidence>
<evidence type="ECO:0000256" key="5">
    <source>
        <dbReference type="ARBA" id="ARBA00022801"/>
    </source>
</evidence>
<organism evidence="13 14">
    <name type="scientific">Cyberlindnera jadinii (strain ATCC 18201 / CBS 1600 / BCRC 20928 / JCM 3617 / NBRC 0987 / NRRL Y-1542)</name>
    <name type="common">Torula yeast</name>
    <name type="synonym">Candida utilis</name>
    <dbReference type="NCBI Taxonomy" id="983966"/>
    <lineage>
        <taxon>Eukaryota</taxon>
        <taxon>Fungi</taxon>
        <taxon>Dikarya</taxon>
        <taxon>Ascomycota</taxon>
        <taxon>Saccharomycotina</taxon>
        <taxon>Saccharomycetes</taxon>
        <taxon>Phaffomycetales</taxon>
        <taxon>Phaffomycetaceae</taxon>
        <taxon>Cyberlindnera</taxon>
    </lineage>
</organism>
<accession>A0A1E4S9K2</accession>
<feature type="non-terminal residue" evidence="13">
    <location>
        <position position="927"/>
    </location>
</feature>
<dbReference type="OrthoDB" id="348976at2759"/>
<dbReference type="GO" id="GO:0005789">
    <property type="term" value="C:endoplasmic reticulum membrane"/>
    <property type="evidence" value="ECO:0007669"/>
    <property type="project" value="UniProtKB-SubCell"/>
</dbReference>
<dbReference type="STRING" id="983966.A0A1E4S9K2"/>
<keyword evidence="8 10" id="KW-1133">Transmembrane helix</keyword>
<evidence type="ECO:0000313" key="13">
    <source>
        <dbReference type="EMBL" id="ODV76181.1"/>
    </source>
</evidence>
<dbReference type="InterPro" id="IPR056824">
    <property type="entry name" value="PGAP1_TMD"/>
</dbReference>
<feature type="transmembrane region" description="Helical" evidence="10">
    <location>
        <begin position="816"/>
        <end position="841"/>
    </location>
</feature>
<keyword evidence="5 10" id="KW-0378">Hydrolase</keyword>
<dbReference type="GO" id="GO:0006505">
    <property type="term" value="P:GPI anchor metabolic process"/>
    <property type="evidence" value="ECO:0007669"/>
    <property type="project" value="TreeGrafter"/>
</dbReference>
<comment type="function">
    <text evidence="10">Involved in inositol deacylation of GPI-anchored proteins which plays important roles in the quality control and ER-associated degradation of GPI-anchored proteins.</text>
</comment>
<evidence type="ECO:0000256" key="8">
    <source>
        <dbReference type="ARBA" id="ARBA00022989"/>
    </source>
</evidence>
<keyword evidence="6 10" id="KW-0256">Endoplasmic reticulum</keyword>
<evidence type="ECO:0000256" key="1">
    <source>
        <dbReference type="ARBA" id="ARBA00004477"/>
    </source>
</evidence>
<dbReference type="Pfam" id="PF25140">
    <property type="entry name" value="PGAP1_TMD"/>
    <property type="match status" value="1"/>
</dbReference>
<feature type="transmembrane region" description="Helical" evidence="10">
    <location>
        <begin position="768"/>
        <end position="796"/>
    </location>
</feature>
<evidence type="ECO:0000256" key="7">
    <source>
        <dbReference type="ARBA" id="ARBA00022927"/>
    </source>
</evidence>
<evidence type="ECO:0000256" key="3">
    <source>
        <dbReference type="ARBA" id="ARBA00022448"/>
    </source>
</evidence>
<feature type="transmembrane region" description="Helical" evidence="10">
    <location>
        <begin position="666"/>
        <end position="690"/>
    </location>
</feature>
<evidence type="ECO:0000256" key="2">
    <source>
        <dbReference type="ARBA" id="ARBA00006931"/>
    </source>
</evidence>
<feature type="transmembrane region" description="Helical" evidence="10">
    <location>
        <begin position="724"/>
        <end position="747"/>
    </location>
</feature>
<feature type="domain" description="GPI inositol-deacylase transmembrane" evidence="12">
    <location>
        <begin position="624"/>
        <end position="924"/>
    </location>
</feature>
<evidence type="ECO:0000256" key="9">
    <source>
        <dbReference type="ARBA" id="ARBA00023136"/>
    </source>
</evidence>
<keyword evidence="4 10" id="KW-0812">Transmembrane</keyword>
<sequence>TGADSPECRSVYMYPSYARLKAFDTSHTKFASKYNLFLYREQGKDKIPDENYKENPLDGIPVLFIPGNAGSFKQVRSIASQVSNVYHDNLDDEYYKNKNFDVFAAHFNEDFTAFHGRTMLDQAEYLNDAIAFILSLYDTPSSGQSRPKSVIIIGHSMGGIVARVMLTLPNYVEDSVNTIITLAAPHAAAPATFDADIVTIYATVDEFWRSGFSNSSDPDSISHERLRNVSLVSITGGLLDTILPADYTTLKGLVPPEHGFTVYTTGIPQVWTPIDHLAIVWCHQLRIVLANTLFAVVDPSSPSRTKPLEQRMDAFHEILQSGFEKEVYPPLSSSKSLQVLLDRDHVTFESSSLNLTSDSKVHLIPIHETKDTGINMVSSFPLLKYDGVEKSPFLLLCNNSTTSDDSLRFDSIPATDKLDLTCIDISSFSHPLPNTMNPESKLSDSTYGGDLNPLYGMALNLSTQQFQYAVYKSPEALPDSFIDFQIGETVNVVVNKSLLQLLFGTTVSLTNISTNMVTNIEYKNVWDSLLSYRVQVDTHSSNPNFHPIMRQHIDEPMESKWHIHLDKPHSISFHGVAPYTPFERGRAILNLQLWFPPDTTDLTVSLRIDLWNSLGLLVLRYRLAIASLPSVVILLSMIYQFSAYFNSGIFPPFEEGLVALSKYSMWIFLVLSILTPLTSSPLFNAFLYYLGPVSLTPPSVSNSLSLNQFFLGLEDNHIWTLGPLLFSIALALVYIVLRVIQLILLLSRNIGCLSKVMSCQKRRFFGSIALVIFVTIFIPYQFAYLVCCIVQAVTTIKWNAEVHQKEKVDISKVSLLNFNVSILMLMLWVLPVNIPVLVVFLHNMAVRWYTPFTSHHNILMILPVILLVGRNVQGIMLPSTQGWAQKKFTILILVYSAFFVLIYGIRHLYWLHYLLNCVFVWLFVPTL</sequence>
<dbReference type="FunFam" id="3.40.50.1820:FF:000056">
    <property type="entry name" value="GPI inositol-deacylase"/>
    <property type="match status" value="1"/>
</dbReference>
<dbReference type="InterPro" id="IPR029058">
    <property type="entry name" value="AB_hydrolase_fold"/>
</dbReference>
<keyword evidence="3 10" id="KW-0813">Transport</keyword>
<feature type="transmembrane region" description="Helical" evidence="10">
    <location>
        <begin position="848"/>
        <end position="868"/>
    </location>
</feature>
<evidence type="ECO:0000256" key="10">
    <source>
        <dbReference type="RuleBase" id="RU365011"/>
    </source>
</evidence>
<dbReference type="InterPro" id="IPR012908">
    <property type="entry name" value="PGAP1-ab_dom-like"/>
</dbReference>
<dbReference type="GO" id="GO:0015031">
    <property type="term" value="P:protein transport"/>
    <property type="evidence" value="ECO:0007669"/>
    <property type="project" value="UniProtKB-KW"/>
</dbReference>
<protein>
    <recommendedName>
        <fullName evidence="10">GPI inositol-deacylase</fullName>
        <ecNumber evidence="10">3.1.-.-</ecNumber>
    </recommendedName>
</protein>
<dbReference type="RefSeq" id="XP_020073220.1">
    <property type="nucleotide sequence ID" value="XM_020212208.1"/>
</dbReference>
<comment type="subcellular location">
    <subcellularLocation>
        <location evidence="1">Endoplasmic reticulum membrane</location>
        <topology evidence="1">Multi-pass membrane protein</topology>
    </subcellularLocation>
</comment>
<feature type="domain" description="GPI inositol-deacylase PGAP1-like alpha/beta" evidence="11">
    <location>
        <begin position="57"/>
        <end position="295"/>
    </location>
</feature>
<dbReference type="GeneID" id="30986604"/>
<evidence type="ECO:0000313" key="14">
    <source>
        <dbReference type="Proteomes" id="UP000094389"/>
    </source>
</evidence>
<dbReference type="PANTHER" id="PTHR15495">
    <property type="entry name" value="NEGATIVE REGULATOR OF VESICLE FORMATION-RELATED"/>
    <property type="match status" value="1"/>
</dbReference>
<dbReference type="Pfam" id="PF07819">
    <property type="entry name" value="PGAP1"/>
    <property type="match status" value="1"/>
</dbReference>
<gene>
    <name evidence="13" type="ORF">CYBJADRAFT_116546</name>
</gene>
<keyword evidence="14" id="KW-1185">Reference proteome</keyword>
<dbReference type="Proteomes" id="UP000094389">
    <property type="component" value="Unassembled WGS sequence"/>
</dbReference>